<feature type="region of interest" description="Disordered" evidence="1">
    <location>
        <begin position="17"/>
        <end position="43"/>
    </location>
</feature>
<gene>
    <name evidence="2" type="ORF">GcC1_044033</name>
</gene>
<name>A0A420IYR7_9PEZI</name>
<evidence type="ECO:0000313" key="2">
    <source>
        <dbReference type="EMBL" id="RKF79699.1"/>
    </source>
</evidence>
<dbReference type="EMBL" id="MCBR01004435">
    <property type="protein sequence ID" value="RKF79699.1"/>
    <property type="molecule type" value="Genomic_DNA"/>
</dbReference>
<accession>A0A420IYR7</accession>
<comment type="caution">
    <text evidence="2">The sequence shown here is derived from an EMBL/GenBank/DDBJ whole genome shotgun (WGS) entry which is preliminary data.</text>
</comment>
<proteinExistence type="predicted"/>
<dbReference type="Proteomes" id="UP000285405">
    <property type="component" value="Unassembled WGS sequence"/>
</dbReference>
<protein>
    <submittedName>
        <fullName evidence="2">Uncharacterized protein</fullName>
    </submittedName>
</protein>
<evidence type="ECO:0000256" key="1">
    <source>
        <dbReference type="SAM" id="MobiDB-lite"/>
    </source>
</evidence>
<dbReference type="AlphaFoldDB" id="A0A420IYR7"/>
<sequence>MRAHSLRAVLEGAVQKEPGEDLFPERDQRHDPHHDQLPGRGLVPYTGPRLGTYYAIQRSVRILRTRTFTRPSRLRHSSLQRIQGLLLHKLLRTRTSSSQGKNAGLALKSYKLRRDRSLLPLGLRRSRMRGWIGKQNHDTNHHNPSQIH</sequence>
<organism evidence="2 3">
    <name type="scientific">Golovinomyces cichoracearum</name>
    <dbReference type="NCBI Taxonomy" id="62708"/>
    <lineage>
        <taxon>Eukaryota</taxon>
        <taxon>Fungi</taxon>
        <taxon>Dikarya</taxon>
        <taxon>Ascomycota</taxon>
        <taxon>Pezizomycotina</taxon>
        <taxon>Leotiomycetes</taxon>
        <taxon>Erysiphales</taxon>
        <taxon>Erysiphaceae</taxon>
        <taxon>Golovinomyces</taxon>
    </lineage>
</organism>
<feature type="compositionally biased region" description="Basic and acidic residues" evidence="1">
    <location>
        <begin position="17"/>
        <end position="37"/>
    </location>
</feature>
<reference evidence="2 3" key="1">
    <citation type="journal article" date="2018" name="BMC Genomics">
        <title>Comparative genome analyses reveal sequence features reflecting distinct modes of host-adaptation between dicot and monocot powdery mildew.</title>
        <authorList>
            <person name="Wu Y."/>
            <person name="Ma X."/>
            <person name="Pan Z."/>
            <person name="Kale S.D."/>
            <person name="Song Y."/>
            <person name="King H."/>
            <person name="Zhang Q."/>
            <person name="Presley C."/>
            <person name="Deng X."/>
            <person name="Wei C.I."/>
            <person name="Xiao S."/>
        </authorList>
    </citation>
    <scope>NUCLEOTIDE SEQUENCE [LARGE SCALE GENOMIC DNA]</scope>
    <source>
        <strain evidence="2">UCSC1</strain>
    </source>
</reference>
<evidence type="ECO:0000313" key="3">
    <source>
        <dbReference type="Proteomes" id="UP000285405"/>
    </source>
</evidence>